<evidence type="ECO:0000313" key="2">
    <source>
        <dbReference type="Proteomes" id="UP000523000"/>
    </source>
</evidence>
<protein>
    <submittedName>
        <fullName evidence="1">Uncharacterized protein</fullName>
    </submittedName>
</protein>
<name>A0A839QTK0_9MICC</name>
<reference evidence="1 2" key="1">
    <citation type="submission" date="2020-08" db="EMBL/GenBank/DDBJ databases">
        <title>Sequencing the genomes of 1000 actinobacteria strains.</title>
        <authorList>
            <person name="Klenk H.-P."/>
        </authorList>
    </citation>
    <scope>NUCLEOTIDE SEQUENCE [LARGE SCALE GENOMIC DNA]</scope>
    <source>
        <strain evidence="1 2">DSM 22826</strain>
    </source>
</reference>
<dbReference type="Proteomes" id="UP000523000">
    <property type="component" value="Unassembled WGS sequence"/>
</dbReference>
<organism evidence="1 2">
    <name type="scientific">Paeniglutamicibacter cryotolerans</name>
    <dbReference type="NCBI Taxonomy" id="670079"/>
    <lineage>
        <taxon>Bacteria</taxon>
        <taxon>Bacillati</taxon>
        <taxon>Actinomycetota</taxon>
        <taxon>Actinomycetes</taxon>
        <taxon>Micrococcales</taxon>
        <taxon>Micrococcaceae</taxon>
        <taxon>Paeniglutamicibacter</taxon>
    </lineage>
</organism>
<evidence type="ECO:0000313" key="1">
    <source>
        <dbReference type="EMBL" id="MBB2997296.1"/>
    </source>
</evidence>
<gene>
    <name evidence="1" type="ORF">E9229_003543</name>
</gene>
<keyword evidence="2" id="KW-1185">Reference proteome</keyword>
<dbReference type="EMBL" id="JACHVS010000002">
    <property type="protein sequence ID" value="MBB2997296.1"/>
    <property type="molecule type" value="Genomic_DNA"/>
</dbReference>
<comment type="caution">
    <text evidence="1">The sequence shown here is derived from an EMBL/GenBank/DDBJ whole genome shotgun (WGS) entry which is preliminary data.</text>
</comment>
<proteinExistence type="predicted"/>
<dbReference type="AlphaFoldDB" id="A0A839QTK0"/>
<sequence length="47" mass="5294">MHQKHRSVWHTGTPLPSQLFMAHPHGFAIRLSTSFPSPMLAGVRSQQ</sequence>
<accession>A0A839QTK0</accession>